<gene>
    <name evidence="2" type="ORF">CRV07_12005</name>
</gene>
<dbReference type="AlphaFoldDB" id="A0A4V1M040"/>
<evidence type="ECO:0000259" key="1">
    <source>
        <dbReference type="Pfam" id="PF00535"/>
    </source>
</evidence>
<dbReference type="PANTHER" id="PTHR22916">
    <property type="entry name" value="GLYCOSYLTRANSFERASE"/>
    <property type="match status" value="1"/>
</dbReference>
<dbReference type="EMBL" id="PDKK01000012">
    <property type="protein sequence ID" value="RXK03399.1"/>
    <property type="molecule type" value="Genomic_DNA"/>
</dbReference>
<feature type="domain" description="Glycosyltransferase 2-like" evidence="1">
    <location>
        <begin position="8"/>
        <end position="94"/>
    </location>
</feature>
<dbReference type="OrthoDB" id="396512at2"/>
<name>A0A4V1M040_9BACT</name>
<sequence length="250" mass="28638">MLNKLKISVVVPFYNTPITYFKKCIEGLKKINPYEVILVDDCSTNEEVILEALNSGYKYYKTPYQSGHDGLPVNIGVKNATGDYICRIDSDDILLALPTFMHTDICFGRPDRVRPADNITIEQLILAPRAICNALVAKKEIFLKHPFATDSNVYGDVLFVLQLLNNKYSFTVFPEVNYIYTKRENSIQSSSSPLSHRLRHIQTVARFCQLEKISHLRSKQLLNLAFLNFNYGSKALKYLKFKNSKTLKKQ</sequence>
<dbReference type="PANTHER" id="PTHR22916:SF3">
    <property type="entry name" value="UDP-GLCNAC:BETAGAL BETA-1,3-N-ACETYLGLUCOSAMINYLTRANSFERASE-LIKE PROTEIN 1"/>
    <property type="match status" value="1"/>
</dbReference>
<organism evidence="2 3">
    <name type="scientific">Halarcobacter ebronensis</name>
    <dbReference type="NCBI Taxonomy" id="1462615"/>
    <lineage>
        <taxon>Bacteria</taxon>
        <taxon>Pseudomonadati</taxon>
        <taxon>Campylobacterota</taxon>
        <taxon>Epsilonproteobacteria</taxon>
        <taxon>Campylobacterales</taxon>
        <taxon>Arcobacteraceae</taxon>
        <taxon>Halarcobacter</taxon>
    </lineage>
</organism>
<keyword evidence="2" id="KW-0808">Transferase</keyword>
<reference evidence="2 3" key="1">
    <citation type="submission" date="2017-10" db="EMBL/GenBank/DDBJ databases">
        <title>Genomics of the genus Arcobacter.</title>
        <authorList>
            <person name="Perez-Cataluna A."/>
            <person name="Figueras M.J."/>
        </authorList>
    </citation>
    <scope>NUCLEOTIDE SEQUENCE [LARGE SCALE GENOMIC DNA]</scope>
    <source>
        <strain evidence="2 3">CECT 8441</strain>
    </source>
</reference>
<evidence type="ECO:0000313" key="3">
    <source>
        <dbReference type="Proteomes" id="UP000289758"/>
    </source>
</evidence>
<dbReference type="Proteomes" id="UP000289758">
    <property type="component" value="Unassembled WGS sequence"/>
</dbReference>
<dbReference type="SUPFAM" id="SSF53448">
    <property type="entry name" value="Nucleotide-diphospho-sugar transferases"/>
    <property type="match status" value="1"/>
</dbReference>
<evidence type="ECO:0000313" key="2">
    <source>
        <dbReference type="EMBL" id="RXK03399.1"/>
    </source>
</evidence>
<dbReference type="CDD" id="cd00761">
    <property type="entry name" value="Glyco_tranf_GTA_type"/>
    <property type="match status" value="1"/>
</dbReference>
<dbReference type="GO" id="GO:0016758">
    <property type="term" value="F:hexosyltransferase activity"/>
    <property type="evidence" value="ECO:0007669"/>
    <property type="project" value="UniProtKB-ARBA"/>
</dbReference>
<protein>
    <submittedName>
        <fullName evidence="2">Glycosyl transferase family 2</fullName>
    </submittedName>
</protein>
<dbReference type="Pfam" id="PF00535">
    <property type="entry name" value="Glycos_transf_2"/>
    <property type="match status" value="1"/>
</dbReference>
<keyword evidence="3" id="KW-1185">Reference proteome</keyword>
<accession>A0A4V1M040</accession>
<dbReference type="InterPro" id="IPR029044">
    <property type="entry name" value="Nucleotide-diphossugar_trans"/>
</dbReference>
<comment type="caution">
    <text evidence="2">The sequence shown here is derived from an EMBL/GenBank/DDBJ whole genome shotgun (WGS) entry which is preliminary data.</text>
</comment>
<dbReference type="InterPro" id="IPR001173">
    <property type="entry name" value="Glyco_trans_2-like"/>
</dbReference>
<dbReference type="Gene3D" id="3.90.550.10">
    <property type="entry name" value="Spore Coat Polysaccharide Biosynthesis Protein SpsA, Chain A"/>
    <property type="match status" value="1"/>
</dbReference>
<proteinExistence type="predicted"/>